<evidence type="ECO:0000256" key="1">
    <source>
        <dbReference type="SAM" id="MobiDB-lite"/>
    </source>
</evidence>
<protein>
    <submittedName>
        <fullName evidence="3">BTB/POZ domain-containing protein 6-like 1</fullName>
    </submittedName>
</protein>
<evidence type="ECO:0000259" key="2">
    <source>
        <dbReference type="PROSITE" id="PS50097"/>
    </source>
</evidence>
<feature type="region of interest" description="Disordered" evidence="1">
    <location>
        <begin position="278"/>
        <end position="305"/>
    </location>
</feature>
<accession>A0A8J5K8J9</accession>
<gene>
    <name evidence="3" type="primary">Btbd6-L1</name>
    <name evidence="3" type="ORF">Hamer_G013204</name>
</gene>
<dbReference type="Pfam" id="PF00651">
    <property type="entry name" value="BTB"/>
    <property type="match status" value="1"/>
</dbReference>
<proteinExistence type="predicted"/>
<comment type="caution">
    <text evidence="3">The sequence shown here is derived from an EMBL/GenBank/DDBJ whole genome shotgun (WGS) entry which is preliminary data.</text>
</comment>
<dbReference type="FunFam" id="3.30.710.10:FF:000169">
    <property type="entry name" value="BTB/POZ domain-containing protein 2"/>
    <property type="match status" value="1"/>
</dbReference>
<keyword evidence="4" id="KW-1185">Reference proteome</keyword>
<dbReference type="InterPro" id="IPR000210">
    <property type="entry name" value="BTB/POZ_dom"/>
</dbReference>
<feature type="domain" description="BTB" evidence="2">
    <location>
        <begin position="33"/>
        <end position="104"/>
    </location>
</feature>
<sequence length="483" mass="54703">MAHSSSSNSIDWQTQLRYIRQRAGHVLQSGQWSDCTFIVGNENNQKTMRGHRLILAMSSPVFEAMFYGGMAEKTDKPIEILDVQPDAFKALLQYIYSDDINLKSFDQVCEICYAAKKYMIPSLVEQCTQFIWRDLHPGNVCRAYEFARLFEEPRLLDKCMQIIQNTTDQVLKDASFEEIDAATLRTILQQEILSVSELVLWEACLQWAKQECVRQSLEVSPMNQRKVLGDCLGLIRFLTLSPTEFANSPAVSGLLSQEESYTLLMNISSPGVTTIPSPFSQINKKRQGGPTPPPSSVSHPNVRSSRLREGVQLRCECVGTGVIADILDNEQLVDYFMSFSVDKHVCIYGVEMPTQLMPQNLGQELPSQPVQQSYSELIYAFLQDSDGCRLTYTHFTARVSWNSSMEVIFNRPVYITPSKTYKIAIVLNKGGRYPMYFTANHVAYEHITFSFGEEISRIGLIKAIIFGCTSRSSSSSPEGYWQY</sequence>
<evidence type="ECO:0000313" key="3">
    <source>
        <dbReference type="EMBL" id="KAG7169608.1"/>
    </source>
</evidence>
<dbReference type="OrthoDB" id="45365at2759"/>
<dbReference type="SMART" id="SM00225">
    <property type="entry name" value="BTB"/>
    <property type="match status" value="1"/>
</dbReference>
<dbReference type="PANTHER" id="PTHR45774">
    <property type="entry name" value="BTB/POZ DOMAIN-CONTAINING"/>
    <property type="match status" value="1"/>
</dbReference>
<dbReference type="GO" id="GO:0005829">
    <property type="term" value="C:cytosol"/>
    <property type="evidence" value="ECO:0007669"/>
    <property type="project" value="TreeGrafter"/>
</dbReference>
<evidence type="ECO:0000313" key="4">
    <source>
        <dbReference type="Proteomes" id="UP000747542"/>
    </source>
</evidence>
<dbReference type="AlphaFoldDB" id="A0A8J5K8J9"/>
<dbReference type="GO" id="GO:0022008">
    <property type="term" value="P:neurogenesis"/>
    <property type="evidence" value="ECO:0007669"/>
    <property type="project" value="TreeGrafter"/>
</dbReference>
<reference evidence="3" key="1">
    <citation type="journal article" date="2021" name="Sci. Adv.">
        <title>The American lobster genome reveals insights on longevity, neural, and immune adaptations.</title>
        <authorList>
            <person name="Polinski J.M."/>
            <person name="Zimin A.V."/>
            <person name="Clark K.F."/>
            <person name="Kohn A.B."/>
            <person name="Sadowski N."/>
            <person name="Timp W."/>
            <person name="Ptitsyn A."/>
            <person name="Khanna P."/>
            <person name="Romanova D.Y."/>
            <person name="Williams P."/>
            <person name="Greenwood S.J."/>
            <person name="Moroz L.L."/>
            <person name="Walt D.R."/>
            <person name="Bodnar A.G."/>
        </authorList>
    </citation>
    <scope>NUCLEOTIDE SEQUENCE</scope>
    <source>
        <strain evidence="3">GMGI-L3</strain>
    </source>
</reference>
<dbReference type="PROSITE" id="PS50097">
    <property type="entry name" value="BTB"/>
    <property type="match status" value="1"/>
</dbReference>
<organism evidence="3 4">
    <name type="scientific">Homarus americanus</name>
    <name type="common">American lobster</name>
    <dbReference type="NCBI Taxonomy" id="6706"/>
    <lineage>
        <taxon>Eukaryota</taxon>
        <taxon>Metazoa</taxon>
        <taxon>Ecdysozoa</taxon>
        <taxon>Arthropoda</taxon>
        <taxon>Crustacea</taxon>
        <taxon>Multicrustacea</taxon>
        <taxon>Malacostraca</taxon>
        <taxon>Eumalacostraca</taxon>
        <taxon>Eucarida</taxon>
        <taxon>Decapoda</taxon>
        <taxon>Pleocyemata</taxon>
        <taxon>Astacidea</taxon>
        <taxon>Nephropoidea</taxon>
        <taxon>Nephropidae</taxon>
        <taxon>Homarus</taxon>
    </lineage>
</organism>
<dbReference type="EMBL" id="JAHLQT010015640">
    <property type="protein sequence ID" value="KAG7169608.1"/>
    <property type="molecule type" value="Genomic_DNA"/>
</dbReference>
<dbReference type="GO" id="GO:0000932">
    <property type="term" value="C:P-body"/>
    <property type="evidence" value="ECO:0007669"/>
    <property type="project" value="TreeGrafter"/>
</dbReference>
<dbReference type="SMART" id="SM00875">
    <property type="entry name" value="BACK"/>
    <property type="match status" value="1"/>
</dbReference>
<dbReference type="InterPro" id="IPR011705">
    <property type="entry name" value="BACK"/>
</dbReference>
<name>A0A8J5K8J9_HOMAM</name>
<dbReference type="Pfam" id="PF07707">
    <property type="entry name" value="BACK"/>
    <property type="match status" value="1"/>
</dbReference>
<dbReference type="PANTHER" id="PTHR45774:SF3">
    <property type="entry name" value="BTB (POZ) DOMAIN-CONTAINING 2B-RELATED"/>
    <property type="match status" value="1"/>
</dbReference>
<dbReference type="Proteomes" id="UP000747542">
    <property type="component" value="Unassembled WGS sequence"/>
</dbReference>